<feature type="transmembrane region" description="Helical" evidence="1">
    <location>
        <begin position="401"/>
        <end position="422"/>
    </location>
</feature>
<dbReference type="InterPro" id="IPR011050">
    <property type="entry name" value="Pectin_lyase_fold/virulence"/>
</dbReference>
<evidence type="ECO:0008006" key="4">
    <source>
        <dbReference type="Google" id="ProtNLM"/>
    </source>
</evidence>
<sequence length="449" mass="49767">MMPRRRCHHVDFRPVVFLLFWVWTALSSRDVSPIFVGPQPCPNDGSLRGYYNTTTLTNDMFLMSQDIGEGKADQDIEYVFTLCPKTEFDLGTDLKGEDDQKETPIIPFFDNSTFRCGRDGKIENSCVIKGGYYQVIFDDDFWWINNVTFTGVSFEGNQHISVLGFGHPQTDIKFENCRWKDNIAGDYLVAIYWDEFIRAGFEPSKRYVRRINALTDKRKLGSYLAQRDRFARQPRALQGDTAMYAGFAQCEFTDNTLEKAGILNQGGRLELSGCTFESNRALVVVANIQDAQLTVHSSTSFSTNNDKYGPVFLDSSSELKYLSEDTVGQGNVGSGACQGIFVEKAGFDCLFSTDCDGNCCEFGLSTCDHIEAEEDVEVLAKETATTPASDYSGRACGPSCVAASVLVPVAAIVIIALGVRYVRRRQSGIELAASDAPEPVSGEGQVYML</sequence>
<evidence type="ECO:0000256" key="1">
    <source>
        <dbReference type="SAM" id="Phobius"/>
    </source>
</evidence>
<keyword evidence="2" id="KW-0732">Signal</keyword>
<accession>A0A7R9W3Q4</accession>
<evidence type="ECO:0000313" key="3">
    <source>
        <dbReference type="EMBL" id="CAD8313388.1"/>
    </source>
</evidence>
<reference evidence="3" key="1">
    <citation type="submission" date="2021-01" db="EMBL/GenBank/DDBJ databases">
        <authorList>
            <person name="Corre E."/>
            <person name="Pelletier E."/>
            <person name="Niang G."/>
            <person name="Scheremetjew M."/>
            <person name="Finn R."/>
            <person name="Kale V."/>
            <person name="Holt S."/>
            <person name="Cochrane G."/>
            <person name="Meng A."/>
            <person name="Brown T."/>
            <person name="Cohen L."/>
        </authorList>
    </citation>
    <scope>NUCLEOTIDE SEQUENCE</scope>
    <source>
        <strain evidence="3">CCMP147</strain>
    </source>
</reference>
<feature type="chain" id="PRO_5030933974" description="Right handed beta helix domain-containing protein" evidence="2">
    <location>
        <begin position="28"/>
        <end position="449"/>
    </location>
</feature>
<dbReference type="AlphaFoldDB" id="A0A7R9W3Q4"/>
<dbReference type="EMBL" id="HBED01024538">
    <property type="protein sequence ID" value="CAD8313388.1"/>
    <property type="molecule type" value="Transcribed_RNA"/>
</dbReference>
<evidence type="ECO:0000256" key="2">
    <source>
        <dbReference type="SAM" id="SignalP"/>
    </source>
</evidence>
<gene>
    <name evidence="3" type="ORF">TDUB1175_LOCUS12177</name>
</gene>
<protein>
    <recommendedName>
        <fullName evidence="4">Right handed beta helix domain-containing protein</fullName>
    </recommendedName>
</protein>
<organism evidence="3">
    <name type="scientific">Pseudictyota dubia</name>
    <dbReference type="NCBI Taxonomy" id="2749911"/>
    <lineage>
        <taxon>Eukaryota</taxon>
        <taxon>Sar</taxon>
        <taxon>Stramenopiles</taxon>
        <taxon>Ochrophyta</taxon>
        <taxon>Bacillariophyta</taxon>
        <taxon>Mediophyceae</taxon>
        <taxon>Biddulphiophycidae</taxon>
        <taxon>Eupodiscales</taxon>
        <taxon>Odontellaceae</taxon>
        <taxon>Pseudictyota</taxon>
    </lineage>
</organism>
<feature type="signal peptide" evidence="2">
    <location>
        <begin position="1"/>
        <end position="27"/>
    </location>
</feature>
<keyword evidence="1" id="KW-0812">Transmembrane</keyword>
<proteinExistence type="predicted"/>
<name>A0A7R9W3Q4_9STRA</name>
<dbReference type="SUPFAM" id="SSF51126">
    <property type="entry name" value="Pectin lyase-like"/>
    <property type="match status" value="1"/>
</dbReference>
<keyword evidence="1" id="KW-1133">Transmembrane helix</keyword>
<keyword evidence="1" id="KW-0472">Membrane</keyword>